<dbReference type="Gene3D" id="3.30.2310.20">
    <property type="entry name" value="RelE-like"/>
    <property type="match status" value="1"/>
</dbReference>
<evidence type="ECO:0000313" key="3">
    <source>
        <dbReference type="EMBL" id="PKY65975.1"/>
    </source>
</evidence>
<dbReference type="InterPro" id="IPR007712">
    <property type="entry name" value="RelE/ParE_toxin"/>
</dbReference>
<dbReference type="AlphaFoldDB" id="A0A2I1I4A7"/>
<proteinExistence type="inferred from homology"/>
<dbReference type="PANTHER" id="PTHR35601:SF1">
    <property type="entry name" value="TOXIN RELE"/>
    <property type="match status" value="1"/>
</dbReference>
<name>A0A2I1I4A7_9ACTO</name>
<evidence type="ECO:0000256" key="2">
    <source>
        <dbReference type="ARBA" id="ARBA00022649"/>
    </source>
</evidence>
<comment type="similarity">
    <text evidence="1">Belongs to the RelE toxin family.</text>
</comment>
<evidence type="ECO:0000256" key="1">
    <source>
        <dbReference type="ARBA" id="ARBA00006226"/>
    </source>
</evidence>
<protein>
    <submittedName>
        <fullName evidence="3">Type II toxin-antitoxin system mRNA interferase toxin, RelE/StbE family</fullName>
    </submittedName>
</protein>
<dbReference type="PANTHER" id="PTHR35601">
    <property type="entry name" value="TOXIN RELE"/>
    <property type="match status" value="1"/>
</dbReference>
<dbReference type="NCBIfam" id="TIGR02385">
    <property type="entry name" value="RelE_StbE"/>
    <property type="match status" value="1"/>
</dbReference>
<dbReference type="Pfam" id="PF05016">
    <property type="entry name" value="ParE_toxin"/>
    <property type="match status" value="1"/>
</dbReference>
<dbReference type="InterPro" id="IPR035093">
    <property type="entry name" value="RelE/ParE_toxin_dom_sf"/>
</dbReference>
<dbReference type="RefSeq" id="WP_101628362.1">
    <property type="nucleotide sequence ID" value="NZ_JBCOMK010000041.1"/>
</dbReference>
<reference evidence="3 4" key="1">
    <citation type="submission" date="2017-12" db="EMBL/GenBank/DDBJ databases">
        <title>Phylogenetic diversity of female urinary microbiome.</title>
        <authorList>
            <person name="Thomas-White K."/>
            <person name="Wolfe A.J."/>
        </authorList>
    </citation>
    <scope>NUCLEOTIDE SEQUENCE [LARGE SCALE GENOMIC DNA]</scope>
    <source>
        <strain evidence="3 4">UMB0250</strain>
    </source>
</reference>
<gene>
    <name evidence="3" type="ORF">CYJ25_06445</name>
</gene>
<evidence type="ECO:0000313" key="4">
    <source>
        <dbReference type="Proteomes" id="UP000234545"/>
    </source>
</evidence>
<dbReference type="OrthoDB" id="5326046at2"/>
<keyword evidence="2" id="KW-1277">Toxin-antitoxin system</keyword>
<organism evidence="3 4">
    <name type="scientific">Schaalia turicensis</name>
    <dbReference type="NCBI Taxonomy" id="131111"/>
    <lineage>
        <taxon>Bacteria</taxon>
        <taxon>Bacillati</taxon>
        <taxon>Actinomycetota</taxon>
        <taxon>Actinomycetes</taxon>
        <taxon>Actinomycetales</taxon>
        <taxon>Actinomycetaceae</taxon>
        <taxon>Schaalia</taxon>
    </lineage>
</organism>
<dbReference type="SUPFAM" id="SSF143011">
    <property type="entry name" value="RelE-like"/>
    <property type="match status" value="1"/>
</dbReference>
<dbReference type="Proteomes" id="UP000234545">
    <property type="component" value="Unassembled WGS sequence"/>
</dbReference>
<dbReference type="EMBL" id="PKKJ01000008">
    <property type="protein sequence ID" value="PKY65975.1"/>
    <property type="molecule type" value="Genomic_DNA"/>
</dbReference>
<accession>A0A2I1I4A7</accession>
<comment type="caution">
    <text evidence="3">The sequence shown here is derived from an EMBL/GenBank/DDBJ whole genome shotgun (WGS) entry which is preliminary data.</text>
</comment>
<sequence>MAYTIKFTAEADKELKRLDKQQANRILNYLAQIESLDNPQARGKALTGSLGGLWRYRVGNYRVVCHIQAQVLIVLVVRIGHRRDIYKQT</sequence>